<evidence type="ECO:0000313" key="2">
    <source>
        <dbReference type="EMBL" id="EHN12974.1"/>
    </source>
</evidence>
<keyword evidence="3" id="KW-1185">Reference proteome</keyword>
<dbReference type="PATRIC" id="fig|1097667.3.peg.120"/>
<dbReference type="EC" id="3.5.2.14" evidence="2"/>
<gene>
    <name evidence="2" type="ORF">PAI11_01200</name>
</gene>
<dbReference type="PANTHER" id="PTHR11365">
    <property type="entry name" value="5-OXOPROLINASE RELATED"/>
    <property type="match status" value="1"/>
</dbReference>
<dbReference type="RefSeq" id="WP_007569759.1">
    <property type="nucleotide sequence ID" value="NZ_AGUD01000004.1"/>
</dbReference>
<comment type="caution">
    <text evidence="2">The sequence shown here is derived from an EMBL/GenBank/DDBJ whole genome shotgun (WGS) entry which is preliminary data.</text>
</comment>
<dbReference type="OrthoDB" id="102473at2"/>
<evidence type="ECO:0000313" key="3">
    <source>
        <dbReference type="Proteomes" id="UP000005143"/>
    </source>
</evidence>
<dbReference type="GO" id="GO:0005829">
    <property type="term" value="C:cytosol"/>
    <property type="evidence" value="ECO:0007669"/>
    <property type="project" value="TreeGrafter"/>
</dbReference>
<dbReference type="AlphaFoldDB" id="H0E015"/>
<dbReference type="PANTHER" id="PTHR11365:SF23">
    <property type="entry name" value="HYPOTHETICAL 5-OXOPROLINASE (EUROFUNG)-RELATED"/>
    <property type="match status" value="1"/>
</dbReference>
<dbReference type="GO" id="GO:0006749">
    <property type="term" value="P:glutathione metabolic process"/>
    <property type="evidence" value="ECO:0007669"/>
    <property type="project" value="TreeGrafter"/>
</dbReference>
<dbReference type="Pfam" id="PF02538">
    <property type="entry name" value="Hydantoinase_B"/>
    <property type="match status" value="1"/>
</dbReference>
<accession>H0E015</accession>
<evidence type="ECO:0000259" key="1">
    <source>
        <dbReference type="Pfam" id="PF02538"/>
    </source>
</evidence>
<dbReference type="GO" id="GO:0047423">
    <property type="term" value="F:N-methylhydantoinase (ATP-hydrolyzing) activity"/>
    <property type="evidence" value="ECO:0007669"/>
    <property type="project" value="UniProtKB-EC"/>
</dbReference>
<feature type="domain" description="Hydantoinase B/oxoprolinase" evidence="1">
    <location>
        <begin position="22"/>
        <end position="575"/>
    </location>
</feature>
<reference evidence="2 3" key="1">
    <citation type="journal article" date="2013" name="Biodegradation">
        <title>Quantitative proteomic analysis of ibuprofen-degrading Patulibacter sp. strain I11.</title>
        <authorList>
            <person name="Almeida B."/>
            <person name="Kjeldal H."/>
            <person name="Lolas I."/>
            <person name="Knudsen A.D."/>
            <person name="Carvalho G."/>
            <person name="Nielsen K.L."/>
            <person name="Barreto Crespo M.T."/>
            <person name="Stensballe A."/>
            <person name="Nielsen J.L."/>
        </authorList>
    </citation>
    <scope>NUCLEOTIDE SEQUENCE [LARGE SCALE GENOMIC DNA]</scope>
    <source>
        <strain evidence="2 3">I11</strain>
    </source>
</reference>
<dbReference type="InterPro" id="IPR045079">
    <property type="entry name" value="Oxoprolinase-like"/>
</dbReference>
<keyword evidence="2" id="KW-0378">Hydrolase</keyword>
<proteinExistence type="predicted"/>
<name>H0E015_9ACTN</name>
<dbReference type="EMBL" id="AGUD01000004">
    <property type="protein sequence ID" value="EHN12974.1"/>
    <property type="molecule type" value="Genomic_DNA"/>
</dbReference>
<organism evidence="2 3">
    <name type="scientific">Patulibacter medicamentivorans</name>
    <dbReference type="NCBI Taxonomy" id="1097667"/>
    <lineage>
        <taxon>Bacteria</taxon>
        <taxon>Bacillati</taxon>
        <taxon>Actinomycetota</taxon>
        <taxon>Thermoleophilia</taxon>
        <taxon>Solirubrobacterales</taxon>
        <taxon>Patulibacteraceae</taxon>
        <taxon>Patulibacter</taxon>
    </lineage>
</organism>
<dbReference type="Proteomes" id="UP000005143">
    <property type="component" value="Unassembled WGS sequence"/>
</dbReference>
<sequence length="745" mass="78140">MSTDTAPATGTVAPATPDYDVLGVEVHRKAMDEIAREIGITLVRTSGSPVVTEAKDLSCAILDESSELVGFSGFVGFHVSTSALGVEAVLRNYDLADIRPGDAFIANDPHSSGAIHQGDVGVIMPYFHDDELIGWGYVNAHLLDVGGSSVSGFAPEARESFAEALAFPAVRFVRDGKLSHDWALFIANSVRVPVPVLNDLRSMIAALNAGKRRLDAVIASHGLQTHREYCRINKALSEQLIRSRIAELPDGEYVSKEWIEYDGHGTADLYELGVAMTVRGDEIDLRFHGVDQVPAYVNGARPSVLGNAMNALQTVFIPDVPVNAALWRAIHFDLGPAGSIVNSVPPAPVSQSHMECGMRITRLMSDVLAQAMALSPSDRLRSRVAGQPNNGIATCTLTGADRRTGQPIVIFPIAPTVGLGGPAQSVSDGVDTYSGQFNIGTRMAAVEVDEAAGPMVTLWRRIEASNGGAGQMRGGQGMTSALAMRGIDSMTGTAFNSCAEVPPRGSGGGQPGAGSDYHVVRGSEVNDLLDRGAMPTVETLGGSTQRMPSKTGTLTLREGDVFVVASGGGGGLGDPLLRDPAAVAKDVADGYTDEAAAREVYGVVLDGAGADEAATDAQRLRIRTARIGAVPPREIRDAARREIGVAVRVVAGRWTCGCCGEDLGDVDDNYRAACVATSGSAASTLGARGTRLRSRTVGPDVLLTEYFCRGCGLSVRADVGVEGDEVVPAPRLTAEGRRLADRAAT</sequence>
<protein>
    <submittedName>
        <fullName evidence="2">N-methylhydantoinase B</fullName>
        <ecNumber evidence="2">3.5.2.14</ecNumber>
    </submittedName>
</protein>
<dbReference type="GO" id="GO:0017168">
    <property type="term" value="F:5-oxoprolinase (ATP-hydrolyzing) activity"/>
    <property type="evidence" value="ECO:0007669"/>
    <property type="project" value="TreeGrafter"/>
</dbReference>
<dbReference type="InterPro" id="IPR003692">
    <property type="entry name" value="Hydantoinase_B"/>
</dbReference>